<gene>
    <name evidence="19 21" type="primary">murB</name>
    <name evidence="21" type="ORF">ENV75_02090</name>
</gene>
<proteinExistence type="inferred from homology"/>
<dbReference type="GO" id="GO:0008360">
    <property type="term" value="P:regulation of cell shape"/>
    <property type="evidence" value="ECO:0007669"/>
    <property type="project" value="UniProtKB-KW"/>
</dbReference>
<dbReference type="GO" id="GO:0071555">
    <property type="term" value="P:cell wall organization"/>
    <property type="evidence" value="ECO:0007669"/>
    <property type="project" value="UniProtKB-KW"/>
</dbReference>
<evidence type="ECO:0000256" key="12">
    <source>
        <dbReference type="ARBA" id="ARBA00022960"/>
    </source>
</evidence>
<dbReference type="Pfam" id="PF01565">
    <property type="entry name" value="FAD_binding_4"/>
    <property type="match status" value="1"/>
</dbReference>
<dbReference type="Pfam" id="PF02873">
    <property type="entry name" value="MurB_C"/>
    <property type="match status" value="1"/>
</dbReference>
<dbReference type="InterPro" id="IPR036318">
    <property type="entry name" value="FAD-bd_PCMH-like_sf"/>
</dbReference>
<evidence type="ECO:0000256" key="6">
    <source>
        <dbReference type="ARBA" id="ARBA00015188"/>
    </source>
</evidence>
<sequence>MRLIESFCKENSIFYKKNESLAKYTTLRIGGKAEIIIFPDEEKIQALLMVIKNEGIPYYVIGGGSNLLVSDKGFRGVIINTKKMESIRVDGLNLIVSGGAKLGKVIAVLVKKGLSGMEGLVGIPGSVGGAIKGNAGSFGYEIKDCLKELEVIDKDLKIKTLKKQDINFKYRNSGLSEEYIIKTAKFNLIKGDGQSFKKMKNFLEKKMKTQPLRDRSAGCVFKNPDGNPAGYLIDKAGLKGLRVGDIVVSSIHANYFINVGRGKASDFLRLMEIVKERVFKIFSIELEPEIKLLGGNF</sequence>
<keyword evidence="15 19" id="KW-0131">Cell cycle</keyword>
<evidence type="ECO:0000256" key="11">
    <source>
        <dbReference type="ARBA" id="ARBA00022857"/>
    </source>
</evidence>
<name>A0A7C4EPL2_9BACT</name>
<dbReference type="PANTHER" id="PTHR21071:SF4">
    <property type="entry name" value="UDP-N-ACETYLENOLPYRUVOYLGLUCOSAMINE REDUCTASE"/>
    <property type="match status" value="1"/>
</dbReference>
<dbReference type="GO" id="GO:0071949">
    <property type="term" value="F:FAD binding"/>
    <property type="evidence" value="ECO:0007669"/>
    <property type="project" value="InterPro"/>
</dbReference>
<comment type="subcellular location">
    <subcellularLocation>
        <location evidence="3 19">Cytoplasm</location>
    </subcellularLocation>
</comment>
<accession>A0A7C4EPL2</accession>
<dbReference type="GO" id="GO:0005829">
    <property type="term" value="C:cytosol"/>
    <property type="evidence" value="ECO:0007669"/>
    <property type="project" value="TreeGrafter"/>
</dbReference>
<dbReference type="PROSITE" id="PS00729">
    <property type="entry name" value="AP_NUCLEASE_F2_1"/>
    <property type="match status" value="1"/>
</dbReference>
<dbReference type="NCBIfam" id="NF010480">
    <property type="entry name" value="PRK13905.1"/>
    <property type="match status" value="1"/>
</dbReference>
<dbReference type="PANTHER" id="PTHR21071">
    <property type="entry name" value="UDP-N-ACETYLENOLPYRUVOYLGLUCOSAMINE REDUCTASE"/>
    <property type="match status" value="1"/>
</dbReference>
<keyword evidence="14 19" id="KW-0560">Oxidoreductase</keyword>
<feature type="active site" evidence="19">
    <location>
        <position position="289"/>
    </location>
</feature>
<dbReference type="GO" id="GO:0008270">
    <property type="term" value="F:zinc ion binding"/>
    <property type="evidence" value="ECO:0007669"/>
    <property type="project" value="InterPro"/>
</dbReference>
<dbReference type="UniPathway" id="UPA00219"/>
<evidence type="ECO:0000256" key="4">
    <source>
        <dbReference type="ARBA" id="ARBA00004752"/>
    </source>
</evidence>
<dbReference type="Gene3D" id="3.30.43.10">
    <property type="entry name" value="Uridine Diphospho-n-acetylenolpyruvylglucosamine Reductase, domain 2"/>
    <property type="match status" value="1"/>
</dbReference>
<dbReference type="InterPro" id="IPR018246">
    <property type="entry name" value="AP_endonuc_F2_Zn_BS"/>
</dbReference>
<dbReference type="GO" id="GO:0009252">
    <property type="term" value="P:peptidoglycan biosynthetic process"/>
    <property type="evidence" value="ECO:0007669"/>
    <property type="project" value="UniProtKB-UniRule"/>
</dbReference>
<dbReference type="SUPFAM" id="SSF56194">
    <property type="entry name" value="Uridine diphospho-N-Acetylenolpyruvylglucosamine reductase, MurB, C-terminal domain"/>
    <property type="match status" value="1"/>
</dbReference>
<comment type="similarity">
    <text evidence="19">Belongs to the MurB family.</text>
</comment>
<dbReference type="Gene3D" id="3.30.465.10">
    <property type="match status" value="1"/>
</dbReference>
<dbReference type="EC" id="1.3.1.98" evidence="5 19"/>
<organism evidence="21">
    <name type="scientific">Thermodesulfovibrio aggregans</name>
    <dbReference type="NCBI Taxonomy" id="86166"/>
    <lineage>
        <taxon>Bacteria</taxon>
        <taxon>Pseudomonadati</taxon>
        <taxon>Nitrospirota</taxon>
        <taxon>Thermodesulfovibrionia</taxon>
        <taxon>Thermodesulfovibrionales</taxon>
        <taxon>Thermodesulfovibrionaceae</taxon>
        <taxon>Thermodesulfovibrio</taxon>
    </lineage>
</organism>
<evidence type="ECO:0000256" key="8">
    <source>
        <dbReference type="ARBA" id="ARBA00022618"/>
    </source>
</evidence>
<keyword evidence="13 19" id="KW-0573">Peptidoglycan synthesis</keyword>
<keyword evidence="11 19" id="KW-0521">NADP</keyword>
<keyword evidence="7 19" id="KW-0963">Cytoplasm</keyword>
<keyword evidence="12 19" id="KW-0133">Cell shape</keyword>
<evidence type="ECO:0000256" key="14">
    <source>
        <dbReference type="ARBA" id="ARBA00023002"/>
    </source>
</evidence>
<dbReference type="GO" id="GO:0008762">
    <property type="term" value="F:UDP-N-acetylmuramate dehydrogenase activity"/>
    <property type="evidence" value="ECO:0007669"/>
    <property type="project" value="UniProtKB-UniRule"/>
</dbReference>
<comment type="cofactor">
    <cofactor evidence="1 19">
        <name>FAD</name>
        <dbReference type="ChEBI" id="CHEBI:57692"/>
    </cofactor>
</comment>
<comment type="catalytic activity">
    <reaction evidence="18 19">
        <text>UDP-N-acetyl-alpha-D-muramate + NADP(+) = UDP-N-acetyl-3-O-(1-carboxyvinyl)-alpha-D-glucosamine + NADPH + H(+)</text>
        <dbReference type="Rhea" id="RHEA:12248"/>
        <dbReference type="ChEBI" id="CHEBI:15378"/>
        <dbReference type="ChEBI" id="CHEBI:57783"/>
        <dbReference type="ChEBI" id="CHEBI:58349"/>
        <dbReference type="ChEBI" id="CHEBI:68483"/>
        <dbReference type="ChEBI" id="CHEBI:70757"/>
        <dbReference type="EC" id="1.3.1.98"/>
    </reaction>
</comment>
<dbReference type="HAMAP" id="MF_00037">
    <property type="entry name" value="MurB"/>
    <property type="match status" value="1"/>
</dbReference>
<comment type="function">
    <text evidence="2 19">Cell wall formation.</text>
</comment>
<dbReference type="InterPro" id="IPR003170">
    <property type="entry name" value="MurB"/>
</dbReference>
<keyword evidence="8 19" id="KW-0132">Cell division</keyword>
<dbReference type="Gene3D" id="3.90.78.10">
    <property type="entry name" value="UDP-N-acetylenolpyruvoylglucosamine reductase, C-terminal domain"/>
    <property type="match status" value="1"/>
</dbReference>
<evidence type="ECO:0000256" key="16">
    <source>
        <dbReference type="ARBA" id="ARBA00023316"/>
    </source>
</evidence>
<evidence type="ECO:0000313" key="21">
    <source>
        <dbReference type="EMBL" id="HGG99231.1"/>
    </source>
</evidence>
<dbReference type="InterPro" id="IPR016166">
    <property type="entry name" value="FAD-bd_PCMH"/>
</dbReference>
<dbReference type="SUPFAM" id="SSF56176">
    <property type="entry name" value="FAD-binding/transporter-associated domain-like"/>
    <property type="match status" value="1"/>
</dbReference>
<dbReference type="GO" id="GO:0051301">
    <property type="term" value="P:cell division"/>
    <property type="evidence" value="ECO:0007669"/>
    <property type="project" value="UniProtKB-KW"/>
</dbReference>
<dbReference type="InterPro" id="IPR036635">
    <property type="entry name" value="MurB_C_sf"/>
</dbReference>
<comment type="caution">
    <text evidence="21">The sequence shown here is derived from an EMBL/GenBank/DDBJ whole genome shotgun (WGS) entry which is preliminary data.</text>
</comment>
<dbReference type="NCBIfam" id="TIGR00179">
    <property type="entry name" value="murB"/>
    <property type="match status" value="1"/>
</dbReference>
<evidence type="ECO:0000256" key="9">
    <source>
        <dbReference type="ARBA" id="ARBA00022630"/>
    </source>
</evidence>
<feature type="active site" evidence="19">
    <location>
        <position position="171"/>
    </location>
</feature>
<dbReference type="InterPro" id="IPR011601">
    <property type="entry name" value="MurB_C"/>
</dbReference>
<feature type="domain" description="FAD-binding PCMH-type" evidence="20">
    <location>
        <begin position="28"/>
        <end position="191"/>
    </location>
</feature>
<reference evidence="21" key="1">
    <citation type="journal article" date="2020" name="mSystems">
        <title>Genome- and Community-Level Interaction Insights into Carbon Utilization and Element Cycling Functions of Hydrothermarchaeota in Hydrothermal Sediment.</title>
        <authorList>
            <person name="Zhou Z."/>
            <person name="Liu Y."/>
            <person name="Xu W."/>
            <person name="Pan J."/>
            <person name="Luo Z.H."/>
            <person name="Li M."/>
        </authorList>
    </citation>
    <scope>NUCLEOTIDE SEQUENCE [LARGE SCALE GENOMIC DNA]</scope>
    <source>
        <strain evidence="21">SpSt-788</strain>
    </source>
</reference>
<protein>
    <recommendedName>
        <fullName evidence="6 19">UDP-N-acetylenolpyruvoylglucosamine reductase</fullName>
        <ecNumber evidence="5 19">1.3.1.98</ecNumber>
    </recommendedName>
    <alternativeName>
        <fullName evidence="17 19">UDP-N-acetylmuramate dehydrogenase</fullName>
    </alternativeName>
</protein>
<evidence type="ECO:0000256" key="3">
    <source>
        <dbReference type="ARBA" id="ARBA00004496"/>
    </source>
</evidence>
<dbReference type="InterPro" id="IPR006094">
    <property type="entry name" value="Oxid_FAD_bind_N"/>
</dbReference>
<evidence type="ECO:0000256" key="5">
    <source>
        <dbReference type="ARBA" id="ARBA00012518"/>
    </source>
</evidence>
<evidence type="ECO:0000256" key="19">
    <source>
        <dbReference type="HAMAP-Rule" id="MF_00037"/>
    </source>
</evidence>
<evidence type="ECO:0000259" key="20">
    <source>
        <dbReference type="PROSITE" id="PS51387"/>
    </source>
</evidence>
<keyword evidence="10 19" id="KW-0274">FAD</keyword>
<evidence type="ECO:0000256" key="2">
    <source>
        <dbReference type="ARBA" id="ARBA00003921"/>
    </source>
</evidence>
<evidence type="ECO:0000256" key="18">
    <source>
        <dbReference type="ARBA" id="ARBA00048914"/>
    </source>
</evidence>
<evidence type="ECO:0000256" key="13">
    <source>
        <dbReference type="ARBA" id="ARBA00022984"/>
    </source>
</evidence>
<evidence type="ECO:0000256" key="15">
    <source>
        <dbReference type="ARBA" id="ARBA00023306"/>
    </source>
</evidence>
<evidence type="ECO:0000256" key="1">
    <source>
        <dbReference type="ARBA" id="ARBA00001974"/>
    </source>
</evidence>
<dbReference type="PROSITE" id="PS51387">
    <property type="entry name" value="FAD_PCMH"/>
    <property type="match status" value="1"/>
</dbReference>
<dbReference type="EMBL" id="DTHO01000018">
    <property type="protein sequence ID" value="HGG99231.1"/>
    <property type="molecule type" value="Genomic_DNA"/>
</dbReference>
<evidence type="ECO:0000256" key="10">
    <source>
        <dbReference type="ARBA" id="ARBA00022827"/>
    </source>
</evidence>
<dbReference type="AlphaFoldDB" id="A0A7C4EPL2"/>
<evidence type="ECO:0000256" key="17">
    <source>
        <dbReference type="ARBA" id="ARBA00031026"/>
    </source>
</evidence>
<evidence type="ECO:0000256" key="7">
    <source>
        <dbReference type="ARBA" id="ARBA00022490"/>
    </source>
</evidence>
<keyword evidence="16 19" id="KW-0961">Cell wall biogenesis/degradation</keyword>
<comment type="pathway">
    <text evidence="4 19">Cell wall biogenesis; peptidoglycan biosynthesis.</text>
</comment>
<dbReference type="InterPro" id="IPR016169">
    <property type="entry name" value="FAD-bd_PCMH_sub2"/>
</dbReference>
<dbReference type="InterPro" id="IPR016167">
    <property type="entry name" value="FAD-bd_PCMH_sub1"/>
</dbReference>
<keyword evidence="9 19" id="KW-0285">Flavoprotein</keyword>
<feature type="active site" description="Proton donor" evidence="19">
    <location>
        <position position="219"/>
    </location>
</feature>